<evidence type="ECO:0000256" key="4">
    <source>
        <dbReference type="ARBA" id="ARBA00023015"/>
    </source>
</evidence>
<feature type="compositionally biased region" description="Polar residues" evidence="9">
    <location>
        <begin position="223"/>
        <end position="242"/>
    </location>
</feature>
<dbReference type="GO" id="GO:0070847">
    <property type="term" value="C:core mediator complex"/>
    <property type="evidence" value="ECO:0007669"/>
    <property type="project" value="TreeGrafter"/>
</dbReference>
<keyword evidence="8" id="KW-0010">Activator</keyword>
<feature type="compositionally biased region" description="Polar residues" evidence="9">
    <location>
        <begin position="263"/>
        <end position="277"/>
    </location>
</feature>
<dbReference type="PANTHER" id="PTHR13208:SF2">
    <property type="entry name" value="MEDIATOR OF RNA POLYMERASE II TRANSCRIPTION SUBUNIT 4"/>
    <property type="match status" value="1"/>
</dbReference>
<evidence type="ECO:0000256" key="5">
    <source>
        <dbReference type="ARBA" id="ARBA00023163"/>
    </source>
</evidence>
<dbReference type="InterPro" id="IPR019258">
    <property type="entry name" value="Mediator_Med4"/>
</dbReference>
<dbReference type="EMBL" id="UZAN01041914">
    <property type="protein sequence ID" value="VDP74435.1"/>
    <property type="molecule type" value="Genomic_DNA"/>
</dbReference>
<evidence type="ECO:0000256" key="8">
    <source>
        <dbReference type="RuleBase" id="RU364141"/>
    </source>
</evidence>
<comment type="function">
    <text evidence="8">Component of the Mediator complex, a coactivator involved in the regulated transcription of nearly all RNA polymerase II-dependent genes. Mediator functions as a bridge to convey information from gene-specific regulatory proteins to the basal RNA polymerase II transcription machinery. Mediator is recruited to promoters by direct interactions with regulatory proteins and serves as a scaffold for the assembly of a functional preinitiation complex with RNA polymerase II and the general transcription factors.</text>
</comment>
<evidence type="ECO:0000256" key="6">
    <source>
        <dbReference type="ARBA" id="ARBA00023242"/>
    </source>
</evidence>
<comment type="subcellular location">
    <subcellularLocation>
        <location evidence="1 8">Nucleus</location>
    </subcellularLocation>
</comment>
<feature type="region of interest" description="Disordered" evidence="9">
    <location>
        <begin position="365"/>
        <end position="429"/>
    </location>
</feature>
<keyword evidence="6 8" id="KW-0539">Nucleus</keyword>
<evidence type="ECO:0000313" key="10">
    <source>
        <dbReference type="EMBL" id="VDP74435.1"/>
    </source>
</evidence>
<dbReference type="Proteomes" id="UP000272942">
    <property type="component" value="Unassembled WGS sequence"/>
</dbReference>
<evidence type="ECO:0000313" key="12">
    <source>
        <dbReference type="WBParaSite" id="ECPE_0000507801-mRNA-1"/>
    </source>
</evidence>
<dbReference type="GO" id="GO:0006357">
    <property type="term" value="P:regulation of transcription by RNA polymerase II"/>
    <property type="evidence" value="ECO:0007669"/>
    <property type="project" value="InterPro"/>
</dbReference>
<keyword evidence="5 8" id="KW-0804">Transcription</keyword>
<evidence type="ECO:0000256" key="3">
    <source>
        <dbReference type="ARBA" id="ARBA00020629"/>
    </source>
</evidence>
<feature type="compositionally biased region" description="Low complexity" evidence="9">
    <location>
        <begin position="187"/>
        <end position="211"/>
    </location>
</feature>
<dbReference type="GO" id="GO:0003712">
    <property type="term" value="F:transcription coregulator activity"/>
    <property type="evidence" value="ECO:0007669"/>
    <property type="project" value="InterPro"/>
</dbReference>
<feature type="compositionally biased region" description="Low complexity" evidence="9">
    <location>
        <begin position="278"/>
        <end position="304"/>
    </location>
</feature>
<evidence type="ECO:0000256" key="7">
    <source>
        <dbReference type="ARBA" id="ARBA00031257"/>
    </source>
</evidence>
<evidence type="ECO:0000313" key="11">
    <source>
        <dbReference type="Proteomes" id="UP000272942"/>
    </source>
</evidence>
<feature type="region of interest" description="Disordered" evidence="9">
    <location>
        <begin position="187"/>
        <end position="242"/>
    </location>
</feature>
<name>A0A183ADN1_9TREM</name>
<dbReference type="PANTHER" id="PTHR13208">
    <property type="entry name" value="MEDIATOR OF RNA POLYMERASE II TRANSCRIPTION SUBUNIT 4"/>
    <property type="match status" value="1"/>
</dbReference>
<dbReference type="OrthoDB" id="1929813at2759"/>
<comment type="subunit">
    <text evidence="8">Component of the Mediator complex.</text>
</comment>
<reference evidence="10 11" key="2">
    <citation type="submission" date="2018-11" db="EMBL/GenBank/DDBJ databases">
        <authorList>
            <consortium name="Pathogen Informatics"/>
        </authorList>
    </citation>
    <scope>NUCLEOTIDE SEQUENCE [LARGE SCALE GENOMIC DNA]</scope>
    <source>
        <strain evidence="10 11">Egypt</strain>
    </source>
</reference>
<feature type="compositionally biased region" description="Low complexity" evidence="9">
    <location>
        <begin position="417"/>
        <end position="429"/>
    </location>
</feature>
<proteinExistence type="inferred from homology"/>
<gene>
    <name evidence="8" type="primary">MED4</name>
    <name evidence="10" type="ORF">ECPE_LOCUS5066</name>
</gene>
<protein>
    <recommendedName>
        <fullName evidence="3 8">Mediator of RNA polymerase II transcription subunit 4</fullName>
    </recommendedName>
    <alternativeName>
        <fullName evidence="7 8">Mediator complex subunit 4</fullName>
    </alternativeName>
</protein>
<organism evidence="12">
    <name type="scientific">Echinostoma caproni</name>
    <dbReference type="NCBI Taxonomy" id="27848"/>
    <lineage>
        <taxon>Eukaryota</taxon>
        <taxon>Metazoa</taxon>
        <taxon>Spiralia</taxon>
        <taxon>Lophotrochozoa</taxon>
        <taxon>Platyhelminthes</taxon>
        <taxon>Trematoda</taxon>
        <taxon>Digenea</taxon>
        <taxon>Plagiorchiida</taxon>
        <taxon>Echinostomata</taxon>
        <taxon>Echinostomatoidea</taxon>
        <taxon>Echinostomatidae</taxon>
        <taxon>Echinostoma</taxon>
    </lineage>
</organism>
<evidence type="ECO:0000256" key="2">
    <source>
        <dbReference type="ARBA" id="ARBA00009626"/>
    </source>
</evidence>
<evidence type="ECO:0000256" key="1">
    <source>
        <dbReference type="ARBA" id="ARBA00004123"/>
    </source>
</evidence>
<dbReference type="AlphaFoldDB" id="A0A183ADN1"/>
<dbReference type="WBParaSite" id="ECPE_0000507801-mRNA-1">
    <property type="protein sequence ID" value="ECPE_0000507801-mRNA-1"/>
    <property type="gene ID" value="ECPE_0000507801"/>
</dbReference>
<evidence type="ECO:0000256" key="9">
    <source>
        <dbReference type="SAM" id="MobiDB-lite"/>
    </source>
</evidence>
<keyword evidence="4 8" id="KW-0805">Transcription regulation</keyword>
<feature type="region of interest" description="Disordered" evidence="9">
    <location>
        <begin position="255"/>
        <end position="350"/>
    </location>
</feature>
<comment type="similarity">
    <text evidence="2 8">Belongs to the Mediator complex subunit 4 family.</text>
</comment>
<accession>A0A183ADN1</accession>
<dbReference type="GO" id="GO:0016592">
    <property type="term" value="C:mediator complex"/>
    <property type="evidence" value="ECO:0007669"/>
    <property type="project" value="InterPro"/>
</dbReference>
<reference evidence="12" key="1">
    <citation type="submission" date="2016-06" db="UniProtKB">
        <authorList>
            <consortium name="WormBaseParasite"/>
        </authorList>
    </citation>
    <scope>IDENTIFICATION</scope>
</reference>
<dbReference type="Pfam" id="PF10018">
    <property type="entry name" value="Med4"/>
    <property type="match status" value="1"/>
</dbReference>
<keyword evidence="11" id="KW-1185">Reference proteome</keyword>
<sequence>MGTRVSTKHKLISQLESADSILRDVLNAVAKRPTALNLEPLVELLLETDQQLKNTLMEVETQNELQKKIDALRADCAKSDKQIIACQVQLRKAEILLSTALYYSRQKLDTMATAVKNPIEVDELVRFAHRISATHGVSAPENWVQGDPRRPYPNREEIRRGYLGHLDDNGQFRSTLWDALAETATVAASSSHATPSSTSATGMSTTSTPGMNPGSNLPHMPNQPANSVTHHGTDSLGLSNSPNMILPGVNMVSSPVAAPPTNPSTWTGSNAAATSGTPSSAELSSPQASSNRPPASSLSAMLAGSGVGEPHPRVGPGLAPPPPPLRTIASQPVLGGTTGSRSAPGVGKLPGVGHRSAYALSPGVSVPQQQQSMHATSHPQIYAEPHATSTASPKAYAVQRKQTKYKSHHPEDVGTMSSDTSSDSSSGDD</sequence>